<evidence type="ECO:0000256" key="4">
    <source>
        <dbReference type="ARBA" id="ARBA00022490"/>
    </source>
</evidence>
<dbReference type="GO" id="GO:0006435">
    <property type="term" value="P:threonyl-tRNA aminoacylation"/>
    <property type="evidence" value="ECO:0007669"/>
    <property type="project" value="InterPro"/>
</dbReference>
<dbReference type="InterPro" id="IPR012947">
    <property type="entry name" value="tRNA_SAD"/>
</dbReference>
<dbReference type="GO" id="GO:0009507">
    <property type="term" value="C:chloroplast"/>
    <property type="evidence" value="ECO:0007669"/>
    <property type="project" value="TreeGrafter"/>
</dbReference>
<dbReference type="PRINTS" id="PR01047">
    <property type="entry name" value="TRNASYNTHTHR"/>
</dbReference>
<feature type="domain" description="TGS" evidence="14">
    <location>
        <begin position="51"/>
        <end position="113"/>
    </location>
</feature>
<dbReference type="InterPro" id="IPR036621">
    <property type="entry name" value="Anticodon-bd_dom_sf"/>
</dbReference>
<keyword evidence="16" id="KW-1185">Reference proteome</keyword>
<evidence type="ECO:0000256" key="11">
    <source>
        <dbReference type="ARBA" id="ARBA00049515"/>
    </source>
</evidence>
<dbReference type="GO" id="GO:0004829">
    <property type="term" value="F:threonine-tRNA ligase activity"/>
    <property type="evidence" value="ECO:0007669"/>
    <property type="project" value="UniProtKB-EC"/>
</dbReference>
<organism evidence="15 16">
    <name type="scientific">Elliptochloris bilobata</name>
    <dbReference type="NCBI Taxonomy" id="381761"/>
    <lineage>
        <taxon>Eukaryota</taxon>
        <taxon>Viridiplantae</taxon>
        <taxon>Chlorophyta</taxon>
        <taxon>core chlorophytes</taxon>
        <taxon>Trebouxiophyceae</taxon>
        <taxon>Trebouxiophyceae incertae sedis</taxon>
        <taxon>Elliptochloris clade</taxon>
        <taxon>Elliptochloris</taxon>
    </lineage>
</organism>
<dbReference type="SUPFAM" id="SSF81271">
    <property type="entry name" value="TGS-like"/>
    <property type="match status" value="1"/>
</dbReference>
<dbReference type="InterPro" id="IPR006195">
    <property type="entry name" value="aa-tRNA-synth_II"/>
</dbReference>
<dbReference type="Gene3D" id="3.40.50.800">
    <property type="entry name" value="Anticodon-binding domain"/>
    <property type="match status" value="1"/>
</dbReference>
<evidence type="ECO:0000256" key="5">
    <source>
        <dbReference type="ARBA" id="ARBA00022598"/>
    </source>
</evidence>
<evidence type="ECO:0000313" key="15">
    <source>
        <dbReference type="EMBL" id="KAK9830601.1"/>
    </source>
</evidence>
<evidence type="ECO:0000259" key="13">
    <source>
        <dbReference type="PROSITE" id="PS50862"/>
    </source>
</evidence>
<comment type="similarity">
    <text evidence="2">Belongs to the class-II aminoacyl-tRNA synthetase family.</text>
</comment>
<dbReference type="InterPro" id="IPR002320">
    <property type="entry name" value="Thr-tRNA-ligase_IIa"/>
</dbReference>
<evidence type="ECO:0000256" key="10">
    <source>
        <dbReference type="ARBA" id="ARBA00031900"/>
    </source>
</evidence>
<comment type="caution">
    <text evidence="15">The sequence shown here is derived from an EMBL/GenBank/DDBJ whole genome shotgun (WGS) entry which is preliminary data.</text>
</comment>
<dbReference type="InterPro" id="IPR047246">
    <property type="entry name" value="ThrRS_anticodon"/>
</dbReference>
<evidence type="ECO:0000256" key="9">
    <source>
        <dbReference type="ARBA" id="ARBA00023146"/>
    </source>
</evidence>
<evidence type="ECO:0000256" key="7">
    <source>
        <dbReference type="ARBA" id="ARBA00022840"/>
    </source>
</evidence>
<dbReference type="InterPro" id="IPR018163">
    <property type="entry name" value="Thr/Ala-tRNA-synth_IIc_edit"/>
</dbReference>
<dbReference type="InterPro" id="IPR045864">
    <property type="entry name" value="aa-tRNA-synth_II/BPL/LPL"/>
</dbReference>
<evidence type="ECO:0000256" key="6">
    <source>
        <dbReference type="ARBA" id="ARBA00022741"/>
    </source>
</evidence>
<dbReference type="PANTHER" id="PTHR11451:SF46">
    <property type="entry name" value="THREONINE--TRNA LIGASE"/>
    <property type="match status" value="1"/>
</dbReference>
<dbReference type="PROSITE" id="PS50862">
    <property type="entry name" value="AA_TRNA_LIGASE_II"/>
    <property type="match status" value="1"/>
</dbReference>
<dbReference type="SUPFAM" id="SSF55681">
    <property type="entry name" value="Class II aaRS and biotin synthetases"/>
    <property type="match status" value="1"/>
</dbReference>
<dbReference type="FunFam" id="3.10.20.30:FF:000006">
    <property type="entry name" value="Threonine--tRNA ligase, cytoplasmic"/>
    <property type="match status" value="1"/>
</dbReference>
<evidence type="ECO:0000256" key="3">
    <source>
        <dbReference type="ARBA" id="ARBA00013163"/>
    </source>
</evidence>
<dbReference type="Gene3D" id="3.30.980.10">
    <property type="entry name" value="Threonyl-trna Synthetase, Chain A, domain 2"/>
    <property type="match status" value="1"/>
</dbReference>
<evidence type="ECO:0000256" key="8">
    <source>
        <dbReference type="ARBA" id="ARBA00022917"/>
    </source>
</evidence>
<accession>A0AAW1RAW3</accession>
<keyword evidence="4" id="KW-0963">Cytoplasm</keyword>
<dbReference type="Pfam" id="PF02824">
    <property type="entry name" value="TGS"/>
    <property type="match status" value="1"/>
</dbReference>
<dbReference type="InterPro" id="IPR004154">
    <property type="entry name" value="Anticodon-bd"/>
</dbReference>
<evidence type="ECO:0000256" key="12">
    <source>
        <dbReference type="ARBA" id="ARBA00072369"/>
    </source>
</evidence>
<keyword evidence="5" id="KW-0436">Ligase</keyword>
<dbReference type="FunFam" id="3.30.930.10:FF:000019">
    <property type="entry name" value="Threonine--tRNA ligase"/>
    <property type="match status" value="1"/>
</dbReference>
<dbReference type="PROSITE" id="PS51880">
    <property type="entry name" value="TGS"/>
    <property type="match status" value="1"/>
</dbReference>
<dbReference type="CDD" id="cd01667">
    <property type="entry name" value="TGS_ThrRS"/>
    <property type="match status" value="1"/>
</dbReference>
<dbReference type="GO" id="GO:0005739">
    <property type="term" value="C:mitochondrion"/>
    <property type="evidence" value="ECO:0007669"/>
    <property type="project" value="TreeGrafter"/>
</dbReference>
<keyword evidence="8" id="KW-0648">Protein biosynthesis</keyword>
<feature type="domain" description="Aminoacyl-transfer RNA synthetases class-II family profile" evidence="13">
    <location>
        <begin position="318"/>
        <end position="584"/>
    </location>
</feature>
<evidence type="ECO:0000256" key="2">
    <source>
        <dbReference type="ARBA" id="ARBA00008226"/>
    </source>
</evidence>
<dbReference type="FunFam" id="3.40.50.800:FF:000003">
    <property type="entry name" value="Threonine--tRNA ligase 2, cytoplasmic"/>
    <property type="match status" value="1"/>
</dbReference>
<reference evidence="15 16" key="1">
    <citation type="journal article" date="2024" name="Nat. Commun.">
        <title>Phylogenomics reveals the evolutionary origins of lichenization in chlorophyte algae.</title>
        <authorList>
            <person name="Puginier C."/>
            <person name="Libourel C."/>
            <person name="Otte J."/>
            <person name="Skaloud P."/>
            <person name="Haon M."/>
            <person name="Grisel S."/>
            <person name="Petersen M."/>
            <person name="Berrin J.G."/>
            <person name="Delaux P.M."/>
            <person name="Dal Grande F."/>
            <person name="Keller J."/>
        </authorList>
    </citation>
    <scope>NUCLEOTIDE SEQUENCE [LARGE SCALE GENOMIC DNA]</scope>
    <source>
        <strain evidence="15 16">SAG 245.80</strain>
    </source>
</reference>
<evidence type="ECO:0000256" key="1">
    <source>
        <dbReference type="ARBA" id="ARBA00004496"/>
    </source>
</evidence>
<dbReference type="AlphaFoldDB" id="A0AAW1RAW3"/>
<sequence>MGADCCGSAPAKSHAECVAELQGFIQKRIQLFEEYARRESDAVEAARAANEPITVTLPDGKEVPAVRGVTTPLDVANGLSKSLAKRVVVAKVDGAEWDLFRPLQAACGLQLLTFDDDLGKHTFWHSSAHVLGEALEACFGVRLTIGPALEEGFYYDCYLGEERTLGDAEKPILEKKIEQIMREKQRFERVVVSREEALAMFQENKFKVEIISSLKPDATISLYRCGPMVDLCTGPHLPNTGYLKAASVHSLSRAFWRADVNREPLQRVYGVTFPDKEGLKDYQRRMEEAKRRDHRNVGTQMELFFFDRLSPGSCFFLPNGARVYNTLVEFIREKYWEHEYEEVVTPNIYNMDLWKTSGHAEHYKENMFHFDIEKQEFGLKPMNCPGHCLMFAHRKRSYRELPIRLADFGVLHRNEFSGALTGLTRVRRFQQDDAHIFCREDQVKREVGDVLRMVGEVYGVFGLTYKLALSTRPATYLGSLEVWDRAEAALTGALNATGLPWELNPEDGAFYGPKIDITVFDALRRKFQCATVQLDFQLPIRFDLRYANGAGDAYERPVIVHRAILGSVERMFAILTEHFAGKWPLWLSPRQVMVVPISEASLGYAQDVRRRLRAAHLHADVDASDRKMQKKVREAQLEQYNYILVVGEEEKKAGLVNVRTRDNHVHGMHSLESVVDVLLQEKGLRSITSTFGEGEEAHSAAEAPPLQPAAAGLAAQPVANGGALPKGAAAKAAGAAAEGAGGEQGGVSDGVIAANGKPLAAADSCA</sequence>
<dbReference type="CDD" id="cd00860">
    <property type="entry name" value="ThrRS_anticodon"/>
    <property type="match status" value="1"/>
</dbReference>
<dbReference type="SUPFAM" id="SSF52954">
    <property type="entry name" value="Class II aaRS ABD-related"/>
    <property type="match status" value="1"/>
</dbReference>
<dbReference type="InterPro" id="IPR033728">
    <property type="entry name" value="ThrRS_core"/>
</dbReference>
<dbReference type="SUPFAM" id="SSF55186">
    <property type="entry name" value="ThrRS/AlaRS common domain"/>
    <property type="match status" value="1"/>
</dbReference>
<dbReference type="EMBL" id="JALJOU010000050">
    <property type="protein sequence ID" value="KAK9830601.1"/>
    <property type="molecule type" value="Genomic_DNA"/>
</dbReference>
<dbReference type="InterPro" id="IPR012675">
    <property type="entry name" value="Beta-grasp_dom_sf"/>
</dbReference>
<dbReference type="InterPro" id="IPR002314">
    <property type="entry name" value="aa-tRNA-synt_IIb"/>
</dbReference>
<dbReference type="Pfam" id="PF00587">
    <property type="entry name" value="tRNA-synt_2b"/>
    <property type="match status" value="1"/>
</dbReference>
<dbReference type="NCBIfam" id="TIGR00418">
    <property type="entry name" value="thrS"/>
    <property type="match status" value="1"/>
</dbReference>
<dbReference type="CDD" id="cd00771">
    <property type="entry name" value="ThrRS_core"/>
    <property type="match status" value="1"/>
</dbReference>
<keyword evidence="7" id="KW-0067">ATP-binding</keyword>
<keyword evidence="9" id="KW-0030">Aminoacyl-tRNA synthetase</keyword>
<proteinExistence type="inferred from homology"/>
<evidence type="ECO:0000259" key="14">
    <source>
        <dbReference type="PROSITE" id="PS51880"/>
    </source>
</evidence>
<dbReference type="SMART" id="SM00863">
    <property type="entry name" value="tRNA_SAD"/>
    <property type="match status" value="1"/>
</dbReference>
<dbReference type="HAMAP" id="MF_00184">
    <property type="entry name" value="Thr_tRNA_synth"/>
    <property type="match status" value="1"/>
</dbReference>
<protein>
    <recommendedName>
        <fullName evidence="12">Probable threonine--tRNA ligase, cytoplasmic</fullName>
        <ecNumber evidence="3">6.1.1.3</ecNumber>
    </recommendedName>
    <alternativeName>
        <fullName evidence="10">Threonyl-tRNA synthetase</fullName>
    </alternativeName>
</protein>
<comment type="subcellular location">
    <subcellularLocation>
        <location evidence="1">Cytoplasm</location>
    </subcellularLocation>
</comment>
<dbReference type="FunFam" id="3.30.980.10:FF:000005">
    <property type="entry name" value="Threonyl-tRNA synthetase, mitochondrial"/>
    <property type="match status" value="1"/>
</dbReference>
<dbReference type="Proteomes" id="UP001445335">
    <property type="component" value="Unassembled WGS sequence"/>
</dbReference>
<dbReference type="InterPro" id="IPR012676">
    <property type="entry name" value="TGS-like"/>
</dbReference>
<dbReference type="GO" id="GO:0005524">
    <property type="term" value="F:ATP binding"/>
    <property type="evidence" value="ECO:0007669"/>
    <property type="project" value="UniProtKB-KW"/>
</dbReference>
<evidence type="ECO:0000313" key="16">
    <source>
        <dbReference type="Proteomes" id="UP001445335"/>
    </source>
</evidence>
<gene>
    <name evidence="15" type="ORF">WJX81_003532</name>
</gene>
<dbReference type="Gene3D" id="3.30.930.10">
    <property type="entry name" value="Bira Bifunctional Protein, Domain 2"/>
    <property type="match status" value="1"/>
</dbReference>
<dbReference type="PANTHER" id="PTHR11451">
    <property type="entry name" value="THREONINE-TRNA LIGASE"/>
    <property type="match status" value="1"/>
</dbReference>
<dbReference type="Pfam" id="PF03129">
    <property type="entry name" value="HGTP_anticodon"/>
    <property type="match status" value="1"/>
</dbReference>
<dbReference type="Pfam" id="PF07973">
    <property type="entry name" value="tRNA_SAD"/>
    <property type="match status" value="1"/>
</dbReference>
<name>A0AAW1RAW3_9CHLO</name>
<dbReference type="EC" id="6.1.1.3" evidence="3"/>
<dbReference type="InterPro" id="IPR004095">
    <property type="entry name" value="TGS"/>
</dbReference>
<keyword evidence="6" id="KW-0547">Nucleotide-binding</keyword>
<dbReference type="Gene3D" id="3.10.20.30">
    <property type="match status" value="1"/>
</dbReference>
<comment type="catalytic activity">
    <reaction evidence="11">
        <text>tRNA(Thr) + L-threonine + ATP = L-threonyl-tRNA(Thr) + AMP + diphosphate + H(+)</text>
        <dbReference type="Rhea" id="RHEA:24624"/>
        <dbReference type="Rhea" id="RHEA-COMP:9670"/>
        <dbReference type="Rhea" id="RHEA-COMP:9704"/>
        <dbReference type="ChEBI" id="CHEBI:15378"/>
        <dbReference type="ChEBI" id="CHEBI:30616"/>
        <dbReference type="ChEBI" id="CHEBI:33019"/>
        <dbReference type="ChEBI" id="CHEBI:57926"/>
        <dbReference type="ChEBI" id="CHEBI:78442"/>
        <dbReference type="ChEBI" id="CHEBI:78534"/>
        <dbReference type="ChEBI" id="CHEBI:456215"/>
        <dbReference type="EC" id="6.1.1.3"/>
    </reaction>
</comment>